<feature type="compositionally biased region" description="Acidic residues" evidence="1">
    <location>
        <begin position="597"/>
        <end position="608"/>
    </location>
</feature>
<keyword evidence="5" id="KW-1185">Reference proteome</keyword>
<dbReference type="InterPro" id="IPR002035">
    <property type="entry name" value="VWF_A"/>
</dbReference>
<accession>A0AAW0YHS5</accession>
<dbReference type="PANTHER" id="PTHR10338">
    <property type="entry name" value="INTER-ALPHA-TRYPSIN INHIBITOR HEAVY CHAIN FAMILY MEMBER"/>
    <property type="match status" value="1"/>
</dbReference>
<dbReference type="PANTHER" id="PTHR10338:SF108">
    <property type="entry name" value="INTER-ALPHA-TRYPSIN INHIBITOR HEAVY CHAIN H4-LIKE PROTEIN"/>
    <property type="match status" value="1"/>
</dbReference>
<dbReference type="AlphaFoldDB" id="A0AAW0YHS5"/>
<gene>
    <name evidence="4" type="ORF">OTU49_013952</name>
</gene>
<feature type="region of interest" description="Disordered" evidence="1">
    <location>
        <begin position="1"/>
        <end position="20"/>
    </location>
</feature>
<dbReference type="InterPro" id="IPR036465">
    <property type="entry name" value="vWFA_dom_sf"/>
</dbReference>
<evidence type="ECO:0000256" key="1">
    <source>
        <dbReference type="SAM" id="MobiDB-lite"/>
    </source>
</evidence>
<dbReference type="GO" id="GO:0032991">
    <property type="term" value="C:protein-containing complex"/>
    <property type="evidence" value="ECO:0007669"/>
    <property type="project" value="UniProtKB-ARBA"/>
</dbReference>
<dbReference type="SUPFAM" id="SSF53300">
    <property type="entry name" value="vWA-like"/>
    <property type="match status" value="1"/>
</dbReference>
<reference evidence="4 5" key="1">
    <citation type="journal article" date="2024" name="BMC Genomics">
        <title>Genome assembly of redclaw crayfish (Cherax quadricarinatus) provides insights into its immune adaptation and hypoxia tolerance.</title>
        <authorList>
            <person name="Liu Z."/>
            <person name="Zheng J."/>
            <person name="Li H."/>
            <person name="Fang K."/>
            <person name="Wang S."/>
            <person name="He J."/>
            <person name="Zhou D."/>
            <person name="Weng S."/>
            <person name="Chi M."/>
            <person name="Gu Z."/>
            <person name="He J."/>
            <person name="Li F."/>
            <person name="Wang M."/>
        </authorList>
    </citation>
    <scope>NUCLEOTIDE SEQUENCE [LARGE SCALE GENOMIC DNA]</scope>
    <source>
        <strain evidence="4">ZL_2023a</strain>
    </source>
</reference>
<evidence type="ECO:0000313" key="5">
    <source>
        <dbReference type="Proteomes" id="UP001445076"/>
    </source>
</evidence>
<name>A0AAW0YHS5_CHEQU</name>
<protein>
    <submittedName>
        <fullName evidence="4">Uncharacterized protein</fullName>
    </submittedName>
</protein>
<dbReference type="PROSITE" id="PS51468">
    <property type="entry name" value="VIT"/>
    <property type="match status" value="1"/>
</dbReference>
<evidence type="ECO:0000259" key="3">
    <source>
        <dbReference type="PROSITE" id="PS51468"/>
    </source>
</evidence>
<feature type="compositionally biased region" description="Basic and acidic residues" evidence="1">
    <location>
        <begin position="609"/>
        <end position="620"/>
    </location>
</feature>
<dbReference type="Proteomes" id="UP001445076">
    <property type="component" value="Unassembled WGS sequence"/>
</dbReference>
<proteinExistence type="predicted"/>
<dbReference type="PROSITE" id="PS50234">
    <property type="entry name" value="VWFA"/>
    <property type="match status" value="1"/>
</dbReference>
<feature type="domain" description="VWFA" evidence="2">
    <location>
        <begin position="264"/>
        <end position="442"/>
    </location>
</feature>
<feature type="non-terminal residue" evidence="4">
    <location>
        <position position="1"/>
    </location>
</feature>
<sequence length="705" mass="79624">ELRQDVAEGSPPPTQQDSSEVEVWNDLEILTYHIQSLVISRYAVTTVTCRIRNPMLDAQEASFSILLPVNAFISNLTIEAGGVNYTSIVREREEAHREYEKAKNRGQNSAIVHQKERETTKFRVDVTVAEQDEVVFYLTYEELLERRLGDYSHKINVHPGYPVRDLLVDVTIHETRDISILKVKKIPGGVEFRDAVSEWREGGKTARLQFDPDPEMMPVSRVIHGQLVVHYDVERSLDAGDVQVEDGYFVHFFAPIDLQYTPKHITFLIDVSGSMEGVKLSQVKDALRHILTDLNAGDTFNIIRFSTYTDKLGTMRYTGTAVRKAKKYINNLEADGGTNIDGGLKVSIEQEMEVVVSESVRPHIIIMLTDGQPTAGVTSHSAILRNVRERNKKGAAIFCLGFGSGADMNLLEKISLQNRGSARKIYEEQDAADQLKGFYQELSTPVLLDVHFSYSVDAVQMDTLSKTHFYNYFQGTELVVTGQTEHDQLGGIRANITGQGRNGEFFMGVTDWNTVVSPDHHLLDHLHLAPTPRNFIKRLWAFLKIKDFLEEAKAARGPHEKATAQKKALVIALENHFVTPLTSLVVVQPDQENCKDYEDDDDEEEEWREEISKPREKMDDGNSSLDPHDSIVNAFDPSTIQVRGDLDSWDYDDLQILRQGKGRSGWTHKMGHMPKGAMYNNVVVSELSTSLLLITYCVVIQAMFH</sequence>
<dbReference type="Gene3D" id="3.40.50.410">
    <property type="entry name" value="von Willebrand factor, type A domain"/>
    <property type="match status" value="1"/>
</dbReference>
<evidence type="ECO:0000259" key="2">
    <source>
        <dbReference type="PROSITE" id="PS50234"/>
    </source>
</evidence>
<dbReference type="Pfam" id="PF08487">
    <property type="entry name" value="VIT"/>
    <property type="match status" value="1"/>
</dbReference>
<comment type="caution">
    <text evidence="4">The sequence shown here is derived from an EMBL/GenBank/DDBJ whole genome shotgun (WGS) entry which is preliminary data.</text>
</comment>
<dbReference type="EMBL" id="JARKIK010000006">
    <property type="protein sequence ID" value="KAK8751298.1"/>
    <property type="molecule type" value="Genomic_DNA"/>
</dbReference>
<dbReference type="Pfam" id="PF00092">
    <property type="entry name" value="VWA"/>
    <property type="match status" value="1"/>
</dbReference>
<dbReference type="InterPro" id="IPR013694">
    <property type="entry name" value="VIT"/>
</dbReference>
<dbReference type="SMART" id="SM00327">
    <property type="entry name" value="VWA"/>
    <property type="match status" value="1"/>
</dbReference>
<feature type="region of interest" description="Disordered" evidence="1">
    <location>
        <begin position="592"/>
        <end position="629"/>
    </location>
</feature>
<feature type="domain" description="VIT" evidence="3">
    <location>
        <begin position="13"/>
        <end position="142"/>
    </location>
</feature>
<dbReference type="SMART" id="SM00609">
    <property type="entry name" value="VIT"/>
    <property type="match status" value="1"/>
</dbReference>
<dbReference type="InterPro" id="IPR050934">
    <property type="entry name" value="ITIH"/>
</dbReference>
<evidence type="ECO:0000313" key="4">
    <source>
        <dbReference type="EMBL" id="KAK8751298.1"/>
    </source>
</evidence>
<organism evidence="4 5">
    <name type="scientific">Cherax quadricarinatus</name>
    <name type="common">Australian red claw crayfish</name>
    <dbReference type="NCBI Taxonomy" id="27406"/>
    <lineage>
        <taxon>Eukaryota</taxon>
        <taxon>Metazoa</taxon>
        <taxon>Ecdysozoa</taxon>
        <taxon>Arthropoda</taxon>
        <taxon>Crustacea</taxon>
        <taxon>Multicrustacea</taxon>
        <taxon>Malacostraca</taxon>
        <taxon>Eumalacostraca</taxon>
        <taxon>Eucarida</taxon>
        <taxon>Decapoda</taxon>
        <taxon>Pleocyemata</taxon>
        <taxon>Astacidea</taxon>
        <taxon>Parastacoidea</taxon>
        <taxon>Parastacidae</taxon>
        <taxon>Cherax</taxon>
    </lineage>
</organism>